<dbReference type="AlphaFoldDB" id="A0A165GM86"/>
<dbReference type="InParanoid" id="A0A165GM86"/>
<dbReference type="STRING" id="1353952.A0A165GM86"/>
<reference evidence="2 3" key="1">
    <citation type="journal article" date="2016" name="Mol. Biol. Evol.">
        <title>Comparative Genomics of Early-Diverging Mushroom-Forming Fungi Provides Insights into the Origins of Lignocellulose Decay Capabilities.</title>
        <authorList>
            <person name="Nagy L.G."/>
            <person name="Riley R."/>
            <person name="Tritt A."/>
            <person name="Adam C."/>
            <person name="Daum C."/>
            <person name="Floudas D."/>
            <person name="Sun H."/>
            <person name="Yadav J.S."/>
            <person name="Pangilinan J."/>
            <person name="Larsson K.H."/>
            <person name="Matsuura K."/>
            <person name="Barry K."/>
            <person name="Labutti K."/>
            <person name="Kuo R."/>
            <person name="Ohm R.A."/>
            <person name="Bhattacharya S.S."/>
            <person name="Shirouzu T."/>
            <person name="Yoshinaga Y."/>
            <person name="Martin F.M."/>
            <person name="Grigoriev I.V."/>
            <person name="Hibbett D.S."/>
        </authorList>
    </citation>
    <scope>NUCLEOTIDE SEQUENCE [LARGE SCALE GENOMIC DNA]</scope>
    <source>
        <strain evidence="2 3">HHB12733</strain>
    </source>
</reference>
<feature type="compositionally biased region" description="Pro residues" evidence="1">
    <location>
        <begin position="254"/>
        <end position="267"/>
    </location>
</feature>
<sequence length="396" mass="42695">MADVVLAFGPKSWFAASPIVHFRRNLPPHLEEKFRETGYKRIAYVHHLVLGVNDSYWMCWRGVDNNTYFCTFATNVDAFYSDRKLVAQKGLPESLASWIRQKDAIGHMLRDVVQLRISLGPNNASYWAADGNYSTWLNLPPGLKELISSFRHPSGAWKTSMPRHVSLGVQGSYVVVTAEGGAAWAVSGSYPDLDNMLDGLRGRFEIIRSVTVDSHDRNNFMMRLAPDEAIWFVPDSMDSDMKEVSRTLVKPPQHLSPPTRPVLPIPMQPHARTPSQQAPPYRDQQSLAARQQQASKNMRVVGKVAGTGAAILGGLALGVVKGLIQQQLNMDIGDALGNIVGIAGGSLGGDSGGGGGGGGDSGGGGGGGVDSMAFQAQMQEDVWNGPVSDAAMDPIQ</sequence>
<evidence type="ECO:0000256" key="1">
    <source>
        <dbReference type="SAM" id="MobiDB-lite"/>
    </source>
</evidence>
<gene>
    <name evidence="2" type="ORF">CALCODRAFT_508268</name>
</gene>
<feature type="region of interest" description="Disordered" evidence="1">
    <location>
        <begin position="243"/>
        <end position="294"/>
    </location>
</feature>
<name>A0A165GM86_9BASI</name>
<proteinExistence type="predicted"/>
<accession>A0A165GM86</accession>
<feature type="compositionally biased region" description="Low complexity" evidence="1">
    <location>
        <begin position="284"/>
        <end position="294"/>
    </location>
</feature>
<feature type="region of interest" description="Disordered" evidence="1">
    <location>
        <begin position="351"/>
        <end position="396"/>
    </location>
</feature>
<evidence type="ECO:0000313" key="3">
    <source>
        <dbReference type="Proteomes" id="UP000076842"/>
    </source>
</evidence>
<evidence type="ECO:0000313" key="2">
    <source>
        <dbReference type="EMBL" id="KZT58242.1"/>
    </source>
</evidence>
<feature type="compositionally biased region" description="Gly residues" evidence="1">
    <location>
        <begin position="351"/>
        <end position="369"/>
    </location>
</feature>
<dbReference type="EMBL" id="KV423953">
    <property type="protein sequence ID" value="KZT58242.1"/>
    <property type="molecule type" value="Genomic_DNA"/>
</dbReference>
<dbReference type="OrthoDB" id="4764735at2759"/>
<protein>
    <submittedName>
        <fullName evidence="2">Uncharacterized protein</fullName>
    </submittedName>
</protein>
<dbReference type="Proteomes" id="UP000076842">
    <property type="component" value="Unassembled WGS sequence"/>
</dbReference>
<organism evidence="2 3">
    <name type="scientific">Calocera cornea HHB12733</name>
    <dbReference type="NCBI Taxonomy" id="1353952"/>
    <lineage>
        <taxon>Eukaryota</taxon>
        <taxon>Fungi</taxon>
        <taxon>Dikarya</taxon>
        <taxon>Basidiomycota</taxon>
        <taxon>Agaricomycotina</taxon>
        <taxon>Dacrymycetes</taxon>
        <taxon>Dacrymycetales</taxon>
        <taxon>Dacrymycetaceae</taxon>
        <taxon>Calocera</taxon>
    </lineage>
</organism>
<keyword evidence="3" id="KW-1185">Reference proteome</keyword>